<proteinExistence type="predicted"/>
<keyword evidence="1" id="KW-0472">Membrane</keyword>
<name>A0A2U8E2I3_9BACT</name>
<feature type="domain" description="EamA" evidence="2">
    <location>
        <begin position="3"/>
        <end position="144"/>
    </location>
</feature>
<sequence length="298" mass="32252">MHWIVASLVSAFFLGCYDLFTKASVRENAVLPVLFFANLCSAAVWLALMGARAASPGALPEILWVEPLNAHQHLLLFAKSALVASSWVCSYFAVKHLPVSLAAPIRATGPVWTLFGALLVLGERPSWLQILGVVTTIGAFFGLSVAGRQEGINFSKNKSVWLLICGTLLGAVSGLYDKFLLGTVGFKASTVQAWFAIYLAAIFAPLALAWKARLWPRNEFHWRWSIPLVGLALLAADFLYFDVLRNPEALVSLVSSFRRASVLVAFAGGLLIFHESNGRKKLPAVIGVVIGIALTIMG</sequence>
<reference evidence="3 4" key="1">
    <citation type="journal article" date="2018" name="Syst. Appl. Microbiol.">
        <title>Ereboglobus luteus gen. nov. sp. nov. from cockroach guts, and new insights into the oxygen relationship of the genera Opitutus and Didymococcus (Verrucomicrobia: Opitutaceae).</title>
        <authorList>
            <person name="Tegtmeier D."/>
            <person name="Belitz A."/>
            <person name="Radek R."/>
            <person name="Heimerl T."/>
            <person name="Brune A."/>
        </authorList>
    </citation>
    <scope>NUCLEOTIDE SEQUENCE [LARGE SCALE GENOMIC DNA]</scope>
    <source>
        <strain evidence="3 4">Ho45</strain>
    </source>
</reference>
<dbReference type="RefSeq" id="WP_108824799.1">
    <property type="nucleotide sequence ID" value="NZ_CP023004.1"/>
</dbReference>
<dbReference type="KEGG" id="elut:CKA38_06760"/>
<accession>A0A2U8E2I3</accession>
<feature type="transmembrane region" description="Helical" evidence="1">
    <location>
        <begin position="101"/>
        <end position="121"/>
    </location>
</feature>
<organism evidence="3 4">
    <name type="scientific">Ereboglobus luteus</name>
    <dbReference type="NCBI Taxonomy" id="1796921"/>
    <lineage>
        <taxon>Bacteria</taxon>
        <taxon>Pseudomonadati</taxon>
        <taxon>Verrucomicrobiota</taxon>
        <taxon>Opitutia</taxon>
        <taxon>Opitutales</taxon>
        <taxon>Opitutaceae</taxon>
        <taxon>Ereboglobus</taxon>
    </lineage>
</organism>
<dbReference type="Proteomes" id="UP000244896">
    <property type="component" value="Chromosome"/>
</dbReference>
<evidence type="ECO:0000313" key="3">
    <source>
        <dbReference type="EMBL" id="AWI08986.1"/>
    </source>
</evidence>
<keyword evidence="4" id="KW-1185">Reference proteome</keyword>
<evidence type="ECO:0000313" key="4">
    <source>
        <dbReference type="Proteomes" id="UP000244896"/>
    </source>
</evidence>
<gene>
    <name evidence="3" type="ORF">CKA38_06760</name>
</gene>
<keyword evidence="1" id="KW-1133">Transmembrane helix</keyword>
<dbReference type="AlphaFoldDB" id="A0A2U8E2I3"/>
<dbReference type="InterPro" id="IPR037185">
    <property type="entry name" value="EmrE-like"/>
</dbReference>
<feature type="transmembrane region" description="Helical" evidence="1">
    <location>
        <begin position="74"/>
        <end position="94"/>
    </location>
</feature>
<keyword evidence="1" id="KW-0812">Transmembrane</keyword>
<dbReference type="Gene3D" id="1.10.3730.20">
    <property type="match status" value="1"/>
</dbReference>
<dbReference type="GO" id="GO:0016020">
    <property type="term" value="C:membrane"/>
    <property type="evidence" value="ECO:0007669"/>
    <property type="project" value="InterPro"/>
</dbReference>
<feature type="transmembrane region" description="Helical" evidence="1">
    <location>
        <begin position="253"/>
        <end position="273"/>
    </location>
</feature>
<feature type="transmembrane region" description="Helical" evidence="1">
    <location>
        <begin position="127"/>
        <end position="147"/>
    </location>
</feature>
<feature type="transmembrane region" description="Helical" evidence="1">
    <location>
        <begin position="191"/>
        <end position="210"/>
    </location>
</feature>
<dbReference type="SUPFAM" id="SSF103481">
    <property type="entry name" value="Multidrug resistance efflux transporter EmrE"/>
    <property type="match status" value="2"/>
</dbReference>
<dbReference type="OrthoDB" id="244774at2"/>
<feature type="transmembrane region" description="Helical" evidence="1">
    <location>
        <begin position="29"/>
        <end position="54"/>
    </location>
</feature>
<evidence type="ECO:0000259" key="2">
    <source>
        <dbReference type="Pfam" id="PF00892"/>
    </source>
</evidence>
<evidence type="ECO:0000256" key="1">
    <source>
        <dbReference type="SAM" id="Phobius"/>
    </source>
</evidence>
<protein>
    <recommendedName>
        <fullName evidence="2">EamA domain-containing protein</fullName>
    </recommendedName>
</protein>
<dbReference type="Pfam" id="PF00892">
    <property type="entry name" value="EamA"/>
    <property type="match status" value="1"/>
</dbReference>
<feature type="transmembrane region" description="Helical" evidence="1">
    <location>
        <begin position="159"/>
        <end position="176"/>
    </location>
</feature>
<feature type="transmembrane region" description="Helical" evidence="1">
    <location>
        <begin position="222"/>
        <end position="241"/>
    </location>
</feature>
<dbReference type="InterPro" id="IPR000620">
    <property type="entry name" value="EamA_dom"/>
</dbReference>
<dbReference type="PANTHER" id="PTHR22911:SF137">
    <property type="entry name" value="SOLUTE CARRIER FAMILY 35 MEMBER G2-RELATED"/>
    <property type="match status" value="1"/>
</dbReference>
<dbReference type="EMBL" id="CP023004">
    <property type="protein sequence ID" value="AWI08986.1"/>
    <property type="molecule type" value="Genomic_DNA"/>
</dbReference>
<dbReference type="PANTHER" id="PTHR22911">
    <property type="entry name" value="ACYL-MALONYL CONDENSING ENZYME-RELATED"/>
    <property type="match status" value="1"/>
</dbReference>